<dbReference type="AlphaFoldDB" id="A0A9Q1KPL4"/>
<proteinExistence type="predicted"/>
<dbReference type="PANTHER" id="PTHR37384">
    <property type="entry name" value="OS01G0835600 PROTEIN"/>
    <property type="match status" value="1"/>
</dbReference>
<dbReference type="EMBL" id="JAKOGI010000049">
    <property type="protein sequence ID" value="KAJ8446755.1"/>
    <property type="molecule type" value="Genomic_DNA"/>
</dbReference>
<keyword evidence="4" id="KW-1185">Reference proteome</keyword>
<dbReference type="Proteomes" id="UP001153076">
    <property type="component" value="Unassembled WGS sequence"/>
</dbReference>
<dbReference type="PANTHER" id="PTHR37384:SF1">
    <property type="entry name" value="OS01G0835600 PROTEIN"/>
    <property type="match status" value="1"/>
</dbReference>
<evidence type="ECO:0000256" key="1">
    <source>
        <dbReference type="SAM" id="MobiDB-lite"/>
    </source>
</evidence>
<name>A0A9Q1KPL4_9CARY</name>
<evidence type="ECO:0000259" key="2">
    <source>
        <dbReference type="Pfam" id="PF21743"/>
    </source>
</evidence>
<dbReference type="CDD" id="cd20401">
    <property type="entry name" value="Tudor_AtPTM-like"/>
    <property type="match status" value="1"/>
</dbReference>
<sequence length="192" mass="21280">MECVCEKENFESLATGVFELPGEPAVVINGVPDVPGDDGDVVSDTCPVDESPRLGKPSDSTIDTQKLRNTGYGEWLQGREVRKSFGGTYYSGTVTEYDRKTGWYRVVYEDGDFEDLEWHELQEVLWPLDITLPLKSLAVKIIRETDKTEHGSQGKVVGETRRGAKAGGRRGRPRGKSALSFSECDHGGSLHW</sequence>
<feature type="region of interest" description="Disordered" evidence="1">
    <location>
        <begin position="148"/>
        <end position="192"/>
    </location>
</feature>
<organism evidence="3 4">
    <name type="scientific">Carnegiea gigantea</name>
    <dbReference type="NCBI Taxonomy" id="171969"/>
    <lineage>
        <taxon>Eukaryota</taxon>
        <taxon>Viridiplantae</taxon>
        <taxon>Streptophyta</taxon>
        <taxon>Embryophyta</taxon>
        <taxon>Tracheophyta</taxon>
        <taxon>Spermatophyta</taxon>
        <taxon>Magnoliopsida</taxon>
        <taxon>eudicotyledons</taxon>
        <taxon>Gunneridae</taxon>
        <taxon>Pentapetalae</taxon>
        <taxon>Caryophyllales</taxon>
        <taxon>Cactineae</taxon>
        <taxon>Cactaceae</taxon>
        <taxon>Cactoideae</taxon>
        <taxon>Echinocereeae</taxon>
        <taxon>Carnegiea</taxon>
    </lineage>
</organism>
<feature type="compositionally biased region" description="Basic residues" evidence="1">
    <location>
        <begin position="163"/>
        <end position="175"/>
    </location>
</feature>
<evidence type="ECO:0000313" key="3">
    <source>
        <dbReference type="EMBL" id="KAJ8446755.1"/>
    </source>
</evidence>
<comment type="caution">
    <text evidence="3">The sequence shown here is derived from an EMBL/GenBank/DDBJ whole genome shotgun (WGS) entry which is preliminary data.</text>
</comment>
<protein>
    <recommendedName>
        <fullName evidence="2">PTM/DIR17-like Tudor domain-containing protein</fullName>
    </recommendedName>
</protein>
<gene>
    <name evidence="3" type="ORF">Cgig2_000766</name>
</gene>
<dbReference type="OrthoDB" id="168165at2759"/>
<dbReference type="InterPro" id="IPR047365">
    <property type="entry name" value="Tudor_AtPTM-like"/>
</dbReference>
<accession>A0A9Q1KPL4</accession>
<feature type="domain" description="PTM/DIR17-like Tudor" evidence="2">
    <location>
        <begin position="78"/>
        <end position="125"/>
    </location>
</feature>
<evidence type="ECO:0000313" key="4">
    <source>
        <dbReference type="Proteomes" id="UP001153076"/>
    </source>
</evidence>
<feature type="compositionally biased region" description="Basic and acidic residues" evidence="1">
    <location>
        <begin position="148"/>
        <end position="162"/>
    </location>
</feature>
<reference evidence="3" key="1">
    <citation type="submission" date="2022-04" db="EMBL/GenBank/DDBJ databases">
        <title>Carnegiea gigantea Genome sequencing and assembly v2.</title>
        <authorList>
            <person name="Copetti D."/>
            <person name="Sanderson M.J."/>
            <person name="Burquez A."/>
            <person name="Wojciechowski M.F."/>
        </authorList>
    </citation>
    <scope>NUCLEOTIDE SEQUENCE</scope>
    <source>
        <strain evidence="3">SGP5-SGP5p</strain>
        <tissue evidence="3">Aerial part</tissue>
    </source>
</reference>
<feature type="compositionally biased region" description="Basic and acidic residues" evidence="1">
    <location>
        <begin position="183"/>
        <end position="192"/>
    </location>
</feature>
<dbReference type="Pfam" id="PF21743">
    <property type="entry name" value="PTM_DIR17_Tudor"/>
    <property type="match status" value="1"/>
</dbReference>
<dbReference type="Gene3D" id="2.30.30.140">
    <property type="match status" value="1"/>
</dbReference>